<dbReference type="InterPro" id="IPR058926">
    <property type="entry name" value="YmzB-like"/>
</dbReference>
<gene>
    <name evidence="1" type="ordered locus">KNP414_03591</name>
</gene>
<dbReference type="RefSeq" id="WP_013917292.1">
    <property type="nucleotide sequence ID" value="NC_015690.1"/>
</dbReference>
<proteinExistence type="predicted"/>
<dbReference type="Proteomes" id="UP000006620">
    <property type="component" value="Chromosome"/>
</dbReference>
<dbReference type="HOGENOM" id="CLU_168188_0_0_9"/>
<dbReference type="AlphaFoldDB" id="F8FDG5"/>
<name>F8FDG5_PAEMK</name>
<organism evidence="1 2">
    <name type="scientific">Paenibacillus mucilaginosus (strain KNP414)</name>
    <dbReference type="NCBI Taxonomy" id="1036673"/>
    <lineage>
        <taxon>Bacteria</taxon>
        <taxon>Bacillati</taxon>
        <taxon>Bacillota</taxon>
        <taxon>Bacilli</taxon>
        <taxon>Bacillales</taxon>
        <taxon>Paenibacillaceae</taxon>
        <taxon>Paenibacillus</taxon>
    </lineage>
</organism>
<sequence length="111" mass="12705">MSQLDEITAWLDSHKGQTLQIEKREQEDLDLTSIRLEQVSFRDGIPNRGDEYIPRRELVLHGSGTILNGDENPPLPQDQYEIPLLGQWHGTPQGEALQLVTERATYQIRAE</sequence>
<dbReference type="EMBL" id="CP002869">
    <property type="protein sequence ID" value="AEI42135.1"/>
    <property type="molecule type" value="Genomic_DNA"/>
</dbReference>
<reference evidence="1 2" key="2">
    <citation type="journal article" date="2013" name="Genome Announc.">
        <title>Genome Sequence of Growth-Improving Paenibacillus mucilaginosus Strain KNP414.</title>
        <authorList>
            <person name="Lu J.J."/>
            <person name="Wang J.F."/>
            <person name="Hu X.F."/>
        </authorList>
    </citation>
    <scope>NUCLEOTIDE SEQUENCE [LARGE SCALE GENOMIC DNA]</scope>
    <source>
        <strain evidence="1 2">KNP414</strain>
    </source>
</reference>
<evidence type="ECO:0000313" key="2">
    <source>
        <dbReference type="Proteomes" id="UP000006620"/>
    </source>
</evidence>
<reference evidence="2" key="1">
    <citation type="submission" date="2011-06" db="EMBL/GenBank/DDBJ databases">
        <title>Complete genome sequence of Paenibacillus mucilaginosus KNP414.</title>
        <authorList>
            <person name="Wang J."/>
            <person name="Hu S."/>
            <person name="Hu X."/>
            <person name="Zhang B."/>
            <person name="Dong D."/>
            <person name="Zhang S."/>
            <person name="Zhao K."/>
            <person name="Wu D."/>
        </authorList>
    </citation>
    <scope>NUCLEOTIDE SEQUENCE [LARGE SCALE GENOMIC DNA]</scope>
    <source>
        <strain evidence="2">KNP414</strain>
    </source>
</reference>
<dbReference type="Pfam" id="PF25846">
    <property type="entry name" value="YmzB"/>
    <property type="match status" value="1"/>
</dbReference>
<accession>F8FDG5</accession>
<dbReference type="PATRIC" id="fig|1036673.3.peg.3295"/>
<protein>
    <submittedName>
        <fullName evidence="1">Uncharacterized protein</fullName>
    </submittedName>
</protein>
<evidence type="ECO:0000313" key="1">
    <source>
        <dbReference type="EMBL" id="AEI42135.1"/>
    </source>
</evidence>
<dbReference type="KEGG" id="pms:KNP414_03591"/>